<dbReference type="EMBL" id="JARJLM010000398">
    <property type="protein sequence ID" value="MDF3835950.1"/>
    <property type="molecule type" value="Genomic_DNA"/>
</dbReference>
<dbReference type="RefSeq" id="WP_276266584.1">
    <property type="nucleotide sequence ID" value="NZ_JARJLM010000398.1"/>
</dbReference>
<keyword evidence="1" id="KW-0238">DNA-binding</keyword>
<reference evidence="1 2" key="1">
    <citation type="submission" date="2023-03" db="EMBL/GenBank/DDBJ databases">
        <title>Draft assemblies of triclosan tolerant bacteria isolated from returned activated sludge.</title>
        <authorList>
            <person name="Van Hamelsveld S."/>
        </authorList>
    </citation>
    <scope>NUCLEOTIDE SEQUENCE [LARGE SCALE GENOMIC DNA]</scope>
    <source>
        <strain evidence="1 2">GW210010_S58</strain>
    </source>
</reference>
<comment type="caution">
    <text evidence="1">The sequence shown here is derived from an EMBL/GenBank/DDBJ whole genome shotgun (WGS) entry which is preliminary data.</text>
</comment>
<name>A0ABT6ATK2_9BURK</name>
<keyword evidence="2" id="KW-1185">Reference proteome</keyword>
<organism evidence="1 2">
    <name type="scientific">Cupriavidus basilensis</name>
    <dbReference type="NCBI Taxonomy" id="68895"/>
    <lineage>
        <taxon>Bacteria</taxon>
        <taxon>Pseudomonadati</taxon>
        <taxon>Pseudomonadota</taxon>
        <taxon>Betaproteobacteria</taxon>
        <taxon>Burkholderiales</taxon>
        <taxon>Burkholderiaceae</taxon>
        <taxon>Cupriavidus</taxon>
    </lineage>
</organism>
<evidence type="ECO:0000313" key="2">
    <source>
        <dbReference type="Proteomes" id="UP001216674"/>
    </source>
</evidence>
<proteinExistence type="predicted"/>
<gene>
    <name evidence="1" type="ORF">P3W85_23800</name>
</gene>
<dbReference type="GO" id="GO:0003677">
    <property type="term" value="F:DNA binding"/>
    <property type="evidence" value="ECO:0007669"/>
    <property type="project" value="UniProtKB-KW"/>
</dbReference>
<accession>A0ABT6ATK2</accession>
<sequence>MPSPTESIPQSLTLAGQRAAIRRGWRGLLKALGAAGLGLTAAVSPATPASAQAATQTPAQPVPQHWIRYAQLASTQFQARLGDQTDETVLRLQGWMQDRMLHASRQYPPPPLTMRVWFAPTGRVERVEFASLGDPQADADLRALLAMRPLSEPPPPDMRQPIVLELALEFPVAG</sequence>
<dbReference type="PROSITE" id="PS51318">
    <property type="entry name" value="TAT"/>
    <property type="match status" value="1"/>
</dbReference>
<dbReference type="Proteomes" id="UP001216674">
    <property type="component" value="Unassembled WGS sequence"/>
</dbReference>
<evidence type="ECO:0000313" key="1">
    <source>
        <dbReference type="EMBL" id="MDF3835950.1"/>
    </source>
</evidence>
<protein>
    <submittedName>
        <fullName evidence="1">YbaB/EbfC family DNA-binding protein</fullName>
    </submittedName>
</protein>
<dbReference type="InterPro" id="IPR006311">
    <property type="entry name" value="TAT_signal"/>
</dbReference>